<proteinExistence type="predicted"/>
<dbReference type="AlphaFoldDB" id="A0A0F9IRU4"/>
<protein>
    <submittedName>
        <fullName evidence="1">Uncharacterized protein</fullName>
    </submittedName>
</protein>
<reference evidence="1" key="1">
    <citation type="journal article" date="2015" name="Nature">
        <title>Complex archaea that bridge the gap between prokaryotes and eukaryotes.</title>
        <authorList>
            <person name="Spang A."/>
            <person name="Saw J.H."/>
            <person name="Jorgensen S.L."/>
            <person name="Zaremba-Niedzwiedzka K."/>
            <person name="Martijn J."/>
            <person name="Lind A.E."/>
            <person name="van Eijk R."/>
            <person name="Schleper C."/>
            <person name="Guy L."/>
            <person name="Ettema T.J."/>
        </authorList>
    </citation>
    <scope>NUCLEOTIDE SEQUENCE</scope>
</reference>
<sequence length="61" mass="7319">MKPNNQISYLKAKREHYRERQDIADKYGETEDVERDEEVIQRCTMEIYKLGVNNVSRNDKA</sequence>
<accession>A0A0F9IRU4</accession>
<gene>
    <name evidence="1" type="ORF">LCGC14_1844430</name>
</gene>
<dbReference type="EMBL" id="LAZR01018431">
    <property type="protein sequence ID" value="KKL96450.1"/>
    <property type="molecule type" value="Genomic_DNA"/>
</dbReference>
<name>A0A0F9IRU4_9ZZZZ</name>
<comment type="caution">
    <text evidence="1">The sequence shown here is derived from an EMBL/GenBank/DDBJ whole genome shotgun (WGS) entry which is preliminary data.</text>
</comment>
<evidence type="ECO:0000313" key="1">
    <source>
        <dbReference type="EMBL" id="KKL96450.1"/>
    </source>
</evidence>
<organism evidence="1">
    <name type="scientific">marine sediment metagenome</name>
    <dbReference type="NCBI Taxonomy" id="412755"/>
    <lineage>
        <taxon>unclassified sequences</taxon>
        <taxon>metagenomes</taxon>
        <taxon>ecological metagenomes</taxon>
    </lineage>
</organism>